<feature type="transmembrane region" description="Helical" evidence="1">
    <location>
        <begin position="46"/>
        <end position="68"/>
    </location>
</feature>
<reference evidence="2" key="1">
    <citation type="journal article" date="2014" name="Int. J. Syst. Evol. Microbiol.">
        <title>Complete genome sequence of Corynebacterium casei LMG S-19264T (=DSM 44701T), isolated from a smear-ripened cheese.</title>
        <authorList>
            <consortium name="US DOE Joint Genome Institute (JGI-PGF)"/>
            <person name="Walter F."/>
            <person name="Albersmeier A."/>
            <person name="Kalinowski J."/>
            <person name="Ruckert C."/>
        </authorList>
    </citation>
    <scope>NUCLEOTIDE SEQUENCE</scope>
    <source>
        <strain evidence="2">VKM B-2748</strain>
    </source>
</reference>
<dbReference type="EMBL" id="BSFL01000003">
    <property type="protein sequence ID" value="GLK81094.1"/>
    <property type="molecule type" value="Genomic_DNA"/>
</dbReference>
<name>A0A9W6JSP9_9HYPH</name>
<reference evidence="2" key="2">
    <citation type="submission" date="2023-01" db="EMBL/GenBank/DDBJ databases">
        <authorList>
            <person name="Sun Q."/>
            <person name="Evtushenko L."/>
        </authorList>
    </citation>
    <scope>NUCLEOTIDE SEQUENCE</scope>
    <source>
        <strain evidence="2">VKM B-2748</strain>
    </source>
</reference>
<accession>A0A9W6JSP9</accession>
<proteinExistence type="predicted"/>
<protein>
    <recommendedName>
        <fullName evidence="4">DUF3971 domain-containing protein</fullName>
    </recommendedName>
</protein>
<keyword evidence="1" id="KW-0472">Membrane</keyword>
<keyword evidence="1" id="KW-1133">Transmembrane helix</keyword>
<dbReference type="AlphaFoldDB" id="A0A9W6JSP9"/>
<comment type="caution">
    <text evidence="2">The sequence shown here is derived from an EMBL/GenBank/DDBJ whole genome shotgun (WGS) entry which is preliminary data.</text>
</comment>
<organism evidence="2 3">
    <name type="scientific">Methylopila turkensis</name>
    <dbReference type="NCBI Taxonomy" id="1437816"/>
    <lineage>
        <taxon>Bacteria</taxon>
        <taxon>Pseudomonadati</taxon>
        <taxon>Pseudomonadota</taxon>
        <taxon>Alphaproteobacteria</taxon>
        <taxon>Hyphomicrobiales</taxon>
        <taxon>Methylopilaceae</taxon>
        <taxon>Methylopila</taxon>
    </lineage>
</organism>
<sequence>MPEPNVPPPRARAVATQWLGRPFRARTRPDGSPASPVITIRRGVRLAAGGAAGVVIVLLAVWLAILYMPLPASQVAPRVAAALQERLGPDYVVSVADAELHRGGEGVELRLVDLAIARKDGPVVAEAPRVELRVDGMSLLTGSVVVRSVHVTNPRLDMQFDAAFGGASVRADLPRRIHDGVVDLDRLLGRDGAAGALEEVDVTGATLLVAPRSRAPLNLDGVDLRLTRAEGGAFSLTASSARAAERWTTAVTVKPEGDARLIDLGFENVDLAPYSAPFAAKAGAAPLKGRVSGHLSARIGADGALRAGGGRLAGRALQIATPSAPTDPALPAIEFDALQLAVAWDPSAGALVIEPSRIAGRGGQMSFSGRIAAPAGDRPLWTSTLEGRDVLLAAESGGEPPLRLDRISIDATFDAAAGVFELSKAQFLGPTAKAAMTGLVRFEGDSPAIRLGLVSEPMPASALKRMWPFFMAPAARSWVVENVSGGTVDELSLSLDVPSGALARGGPLPDGSLALAVMFSNATLRGKPGLPWIEGAGGRVDASARQVTAAIGDAYVSGAKDTLRLSAVRFDAPDITPSNPRATVTFKADGGIDPVMMLLASGAAGANPLPAGFDASKVSGRVTADVSVGVDLGHPPAAPGPGTAVAVKATLSDVTIASVFAGRAFENGAFRINVANGKTDLSGKGQIGGAPTTIVVAEKPSTDGALKRELTATLTADAGDLTRLGFDVPGTLRGAVPLEASMSIDEPGAPISLSADLKTVGIDGVVPGFRKPVGQPGRLAFTIDKSADKTTVRNFAIESGDRSVRGALTFGPKGEFLSATLPIYRPGPGDDARVEIEKARTGSTKVLVQGASLDLKPLLDAFRGKSAAARASTSGGGAPAMPKTLDVTAKLGTGLGYGGEALAGLDLKLAMRDGKITDADGSARLGAGAIRLATAEDGRLRLTGQDAGAFFRLADLYGRIDGGVFDLRASLVGGPGLLRMRDFAVRNEDALVRARQSTGADRGGGSATRFDRLRIAFVEGGGKIDVKEAALTGPQLGATLEGLVDYSADKVSMVGTFVPAYALNNLFARVPILGALLGGGEHGGLVGVTFQVTGRTGAPVVTINPVSAVAPGFLRKMFEFRQDGGDAARAPATQQ</sequence>
<evidence type="ECO:0008006" key="4">
    <source>
        <dbReference type="Google" id="ProtNLM"/>
    </source>
</evidence>
<evidence type="ECO:0000313" key="3">
    <source>
        <dbReference type="Proteomes" id="UP001143309"/>
    </source>
</evidence>
<gene>
    <name evidence="2" type="ORF">GCM10008174_28350</name>
</gene>
<keyword evidence="1" id="KW-0812">Transmembrane</keyword>
<evidence type="ECO:0000313" key="2">
    <source>
        <dbReference type="EMBL" id="GLK81094.1"/>
    </source>
</evidence>
<evidence type="ECO:0000256" key="1">
    <source>
        <dbReference type="SAM" id="Phobius"/>
    </source>
</evidence>
<dbReference type="Proteomes" id="UP001143309">
    <property type="component" value="Unassembled WGS sequence"/>
</dbReference>
<keyword evidence="3" id="KW-1185">Reference proteome</keyword>